<evidence type="ECO:0000313" key="3">
    <source>
        <dbReference type="Proteomes" id="UP001590951"/>
    </source>
</evidence>
<keyword evidence="3" id="KW-1185">Reference proteome</keyword>
<evidence type="ECO:0000256" key="1">
    <source>
        <dbReference type="SAM" id="Coils"/>
    </source>
</evidence>
<reference evidence="2 3" key="1">
    <citation type="submission" date="2024-09" db="EMBL/GenBank/DDBJ databases">
        <title>Rethinking Asexuality: The Enigmatic Case of Functional Sexual Genes in Lepraria (Stereocaulaceae).</title>
        <authorList>
            <person name="Doellman M."/>
            <person name="Sun Y."/>
            <person name="Barcenas-Pena A."/>
            <person name="Lumbsch H.T."/>
            <person name="Grewe F."/>
        </authorList>
    </citation>
    <scope>NUCLEOTIDE SEQUENCE [LARGE SCALE GENOMIC DNA]</scope>
    <source>
        <strain evidence="2 3">Grewe 0041</strain>
    </source>
</reference>
<dbReference type="Proteomes" id="UP001590951">
    <property type="component" value="Unassembled WGS sequence"/>
</dbReference>
<gene>
    <name evidence="2" type="ORF">ABVK25_008808</name>
</gene>
<feature type="coiled-coil region" evidence="1">
    <location>
        <begin position="7"/>
        <end position="54"/>
    </location>
</feature>
<evidence type="ECO:0000313" key="2">
    <source>
        <dbReference type="EMBL" id="KAL2050910.1"/>
    </source>
</evidence>
<proteinExistence type="predicted"/>
<sequence>MTFTTVTEQLEAEKRKLATEVEESNTQVVKAKELAEEEVNRLALLLQAADAERQLLYQQILSLTGMVEYFKDTTVNSVDEFISKLKLDLSTMSYR</sequence>
<keyword evidence="1" id="KW-0175">Coiled coil</keyword>
<comment type="caution">
    <text evidence="2">The sequence shown here is derived from an EMBL/GenBank/DDBJ whole genome shotgun (WGS) entry which is preliminary data.</text>
</comment>
<dbReference type="EMBL" id="JBHFEH010000041">
    <property type="protein sequence ID" value="KAL2050910.1"/>
    <property type="molecule type" value="Genomic_DNA"/>
</dbReference>
<protein>
    <submittedName>
        <fullName evidence="2">Uncharacterized protein</fullName>
    </submittedName>
</protein>
<organism evidence="2 3">
    <name type="scientific">Lepraria finkii</name>
    <dbReference type="NCBI Taxonomy" id="1340010"/>
    <lineage>
        <taxon>Eukaryota</taxon>
        <taxon>Fungi</taxon>
        <taxon>Dikarya</taxon>
        <taxon>Ascomycota</taxon>
        <taxon>Pezizomycotina</taxon>
        <taxon>Lecanoromycetes</taxon>
        <taxon>OSLEUM clade</taxon>
        <taxon>Lecanoromycetidae</taxon>
        <taxon>Lecanorales</taxon>
        <taxon>Lecanorineae</taxon>
        <taxon>Stereocaulaceae</taxon>
        <taxon>Lepraria</taxon>
    </lineage>
</organism>
<accession>A0ABR4B009</accession>
<name>A0ABR4B009_9LECA</name>